<dbReference type="HAMAP" id="MF_00503">
    <property type="entry name" value="Ribosomal_bL9"/>
    <property type="match status" value="1"/>
</dbReference>
<evidence type="ECO:0000256" key="3">
    <source>
        <dbReference type="ARBA" id="ARBA00022884"/>
    </source>
</evidence>
<gene>
    <name evidence="7 9" type="primary">rplI</name>
    <name evidence="9" type="ORF">ICMP_170</name>
</gene>
<evidence type="ECO:0000256" key="4">
    <source>
        <dbReference type="ARBA" id="ARBA00022980"/>
    </source>
</evidence>
<evidence type="ECO:0000256" key="5">
    <source>
        <dbReference type="ARBA" id="ARBA00023274"/>
    </source>
</evidence>
<dbReference type="RefSeq" id="WP_041068890.1">
    <property type="nucleotide sequence ID" value="NZ_AP010872.1"/>
</dbReference>
<evidence type="ECO:0000256" key="6">
    <source>
        <dbReference type="ARBA" id="ARBA00035292"/>
    </source>
</evidence>
<dbReference type="InterPro" id="IPR020069">
    <property type="entry name" value="Ribosomal_bL9_C"/>
</dbReference>
<dbReference type="Gene3D" id="3.40.5.10">
    <property type="entry name" value="Ribosomal protein L9, N-terminal domain"/>
    <property type="match status" value="1"/>
</dbReference>
<name>C5WCH5_9ENTR</name>
<dbReference type="PANTHER" id="PTHR21368">
    <property type="entry name" value="50S RIBOSOMAL PROTEIN L9"/>
    <property type="match status" value="1"/>
</dbReference>
<dbReference type="Gene3D" id="3.10.430.100">
    <property type="entry name" value="Ribosomal protein L9, C-terminal domain"/>
    <property type="match status" value="1"/>
</dbReference>
<dbReference type="STRING" id="476281.ICMP_170"/>
<dbReference type="InterPro" id="IPR020594">
    <property type="entry name" value="Ribosomal_bL9_bac/chp"/>
</dbReference>
<dbReference type="GO" id="GO:1990904">
    <property type="term" value="C:ribonucleoprotein complex"/>
    <property type="evidence" value="ECO:0007669"/>
    <property type="project" value="UniProtKB-KW"/>
</dbReference>
<reference evidence="9 10" key="1">
    <citation type="journal article" date="2011" name="Genome Biol. Evol.">
        <title>Reductive evolution of bacterial genome in insect gut environment.</title>
        <authorList>
            <person name="Nikoh N."/>
            <person name="Hosokawa T."/>
            <person name="Ohshima K."/>
            <person name="Hattori M."/>
            <person name="Fukatsu T."/>
        </authorList>
    </citation>
    <scope>NUCLEOTIDE SEQUENCE [LARGE SCALE GENOMIC DNA]</scope>
    <source>
        <strain evidence="9 10">Mpkobe</strain>
    </source>
</reference>
<dbReference type="InterPro" id="IPR009027">
    <property type="entry name" value="Ribosomal_bL9/RNase_H1_N"/>
</dbReference>
<dbReference type="Pfam" id="PF03948">
    <property type="entry name" value="Ribosomal_L9_C"/>
    <property type="match status" value="1"/>
</dbReference>
<keyword evidence="2 7" id="KW-0699">rRNA-binding</keyword>
<dbReference type="InterPro" id="IPR020070">
    <property type="entry name" value="Ribosomal_bL9_N"/>
</dbReference>
<sequence>MQVILLDKVAKLGGVGDKVTIKAGYARNFLIPQGKAVRATQQNIKYFEQLRDEAVSKAARELENAKLRAQKIAYLGTIKILSKTTSTGKLFGSIGAREISECLQRSGVIVYKKEIILPKGVLRTTGTHTVYIKLHNELSVKIILNILAE</sequence>
<organism evidence="9 10">
    <name type="scientific">Candidatus Ishikawaella capsulata Mpkobe</name>
    <dbReference type="NCBI Taxonomy" id="476281"/>
    <lineage>
        <taxon>Bacteria</taxon>
        <taxon>Pseudomonadati</taxon>
        <taxon>Pseudomonadota</taxon>
        <taxon>Gammaproteobacteria</taxon>
        <taxon>Enterobacterales</taxon>
        <taxon>Enterobacteriaceae</taxon>
        <taxon>Candidatus Ishikawella</taxon>
    </lineage>
</organism>
<dbReference type="SUPFAM" id="SSF55658">
    <property type="entry name" value="L9 N-domain-like"/>
    <property type="match status" value="1"/>
</dbReference>
<evidence type="ECO:0000313" key="9">
    <source>
        <dbReference type="EMBL" id="BAH83031.1"/>
    </source>
</evidence>
<evidence type="ECO:0000256" key="2">
    <source>
        <dbReference type="ARBA" id="ARBA00022730"/>
    </source>
</evidence>
<feature type="domain" description="Ribosomal protein L9" evidence="8">
    <location>
        <begin position="13"/>
        <end position="40"/>
    </location>
</feature>
<dbReference type="InterPro" id="IPR000244">
    <property type="entry name" value="Ribosomal_bL9"/>
</dbReference>
<proteinExistence type="inferred from homology"/>
<dbReference type="Proteomes" id="UP000061704">
    <property type="component" value="Chromosome"/>
</dbReference>
<evidence type="ECO:0000256" key="1">
    <source>
        <dbReference type="ARBA" id="ARBA00010605"/>
    </source>
</evidence>
<dbReference type="GO" id="GO:0006412">
    <property type="term" value="P:translation"/>
    <property type="evidence" value="ECO:0007669"/>
    <property type="project" value="UniProtKB-UniRule"/>
</dbReference>
<dbReference type="GO" id="GO:0003735">
    <property type="term" value="F:structural constituent of ribosome"/>
    <property type="evidence" value="ECO:0007669"/>
    <property type="project" value="InterPro"/>
</dbReference>
<evidence type="ECO:0000256" key="7">
    <source>
        <dbReference type="HAMAP-Rule" id="MF_00503"/>
    </source>
</evidence>
<dbReference type="KEGG" id="icp:ICMP_170"/>
<dbReference type="InterPro" id="IPR036791">
    <property type="entry name" value="Ribosomal_bL9_C_sf"/>
</dbReference>
<protein>
    <recommendedName>
        <fullName evidence="6 7">Large ribosomal subunit protein bL9</fullName>
    </recommendedName>
</protein>
<keyword evidence="3 7" id="KW-0694">RNA-binding</keyword>
<dbReference type="Pfam" id="PF01281">
    <property type="entry name" value="Ribosomal_L9_N"/>
    <property type="match status" value="1"/>
</dbReference>
<dbReference type="AlphaFoldDB" id="C5WCH5"/>
<dbReference type="HOGENOM" id="CLU_078938_4_1_6"/>
<evidence type="ECO:0000259" key="8">
    <source>
        <dbReference type="PROSITE" id="PS00651"/>
    </source>
</evidence>
<keyword evidence="10" id="KW-1185">Reference proteome</keyword>
<dbReference type="EMBL" id="AP010872">
    <property type="protein sequence ID" value="BAH83031.1"/>
    <property type="molecule type" value="Genomic_DNA"/>
</dbReference>
<dbReference type="NCBIfam" id="TIGR00158">
    <property type="entry name" value="L9"/>
    <property type="match status" value="1"/>
</dbReference>
<dbReference type="PROSITE" id="PS00651">
    <property type="entry name" value="RIBOSOMAL_L9"/>
    <property type="match status" value="1"/>
</dbReference>
<dbReference type="SUPFAM" id="SSF55653">
    <property type="entry name" value="Ribosomal protein L9 C-domain"/>
    <property type="match status" value="1"/>
</dbReference>
<dbReference type="GO" id="GO:0005840">
    <property type="term" value="C:ribosome"/>
    <property type="evidence" value="ECO:0007669"/>
    <property type="project" value="UniProtKB-KW"/>
</dbReference>
<comment type="similarity">
    <text evidence="1 7">Belongs to the bacterial ribosomal protein bL9 family.</text>
</comment>
<dbReference type="OrthoDB" id="9788336at2"/>
<keyword evidence="5 7" id="KW-0687">Ribonucleoprotein</keyword>
<dbReference type="GO" id="GO:0019843">
    <property type="term" value="F:rRNA binding"/>
    <property type="evidence" value="ECO:0007669"/>
    <property type="project" value="UniProtKB-UniRule"/>
</dbReference>
<keyword evidence="4 7" id="KW-0689">Ribosomal protein</keyword>
<dbReference type="InterPro" id="IPR036935">
    <property type="entry name" value="Ribosomal_bL9_N_sf"/>
</dbReference>
<accession>C5WCH5</accession>
<comment type="function">
    <text evidence="7">Binds to the 23S rRNA.</text>
</comment>
<evidence type="ECO:0000313" key="10">
    <source>
        <dbReference type="Proteomes" id="UP000061704"/>
    </source>
</evidence>